<evidence type="ECO:0000313" key="1">
    <source>
        <dbReference type="Proteomes" id="UP000079169"/>
    </source>
</evidence>
<accession>A0A1S3DLG3</accession>
<gene>
    <name evidence="2" type="primary">LOC103520701</name>
</gene>
<organism evidence="1 2">
    <name type="scientific">Diaphorina citri</name>
    <name type="common">Asian citrus psyllid</name>
    <dbReference type="NCBI Taxonomy" id="121845"/>
    <lineage>
        <taxon>Eukaryota</taxon>
        <taxon>Metazoa</taxon>
        <taxon>Ecdysozoa</taxon>
        <taxon>Arthropoda</taxon>
        <taxon>Hexapoda</taxon>
        <taxon>Insecta</taxon>
        <taxon>Pterygota</taxon>
        <taxon>Neoptera</taxon>
        <taxon>Paraneoptera</taxon>
        <taxon>Hemiptera</taxon>
        <taxon>Sternorrhyncha</taxon>
        <taxon>Psylloidea</taxon>
        <taxon>Psyllidae</taxon>
        <taxon>Diaphorininae</taxon>
        <taxon>Diaphorina</taxon>
    </lineage>
</organism>
<proteinExistence type="predicted"/>
<feature type="non-terminal residue" evidence="2">
    <location>
        <position position="1"/>
    </location>
</feature>
<dbReference type="Gene3D" id="3.40.50.1820">
    <property type="entry name" value="alpha/beta hydrolase"/>
    <property type="match status" value="1"/>
</dbReference>
<dbReference type="AlphaFoldDB" id="A0A1S3DLG3"/>
<dbReference type="PaxDb" id="121845-A0A1S3DLG3"/>
<keyword evidence="1" id="KW-1185">Reference proteome</keyword>
<protein>
    <submittedName>
        <fullName evidence="2">Uncharacterized protein LOC103520701</fullName>
    </submittedName>
</protein>
<dbReference type="Proteomes" id="UP000079169">
    <property type="component" value="Unplaced"/>
</dbReference>
<dbReference type="GeneID" id="103520701"/>
<dbReference type="KEGG" id="dci:103520701"/>
<dbReference type="InterPro" id="IPR029058">
    <property type="entry name" value="AB_hydrolase_fold"/>
</dbReference>
<sequence length="113" mass="12258">LLLAVGNLQSKITKFIGEYGEDWASGTVDYYINSGGPTQPHTHPEDKASNHAYSYIVYSQAIESYITSIEGIKCASDEMALQGRCAIGTKARIGDRNATPGVYLVNTIVPWST</sequence>
<evidence type="ECO:0000313" key="2">
    <source>
        <dbReference type="RefSeq" id="XP_008484022.1"/>
    </source>
</evidence>
<reference evidence="2" key="1">
    <citation type="submission" date="2025-08" db="UniProtKB">
        <authorList>
            <consortium name="RefSeq"/>
        </authorList>
    </citation>
    <scope>IDENTIFICATION</scope>
</reference>
<dbReference type="RefSeq" id="XP_008484022.1">
    <property type="nucleotide sequence ID" value="XM_008485800.2"/>
</dbReference>
<name>A0A1S3DLG3_DIACI</name>